<dbReference type="Proteomes" id="UP000053240">
    <property type="component" value="Unassembled WGS sequence"/>
</dbReference>
<keyword evidence="2" id="KW-1185">Reference proteome</keyword>
<dbReference type="STRING" id="76193.A0A194QTD7"/>
<gene>
    <name evidence="1" type="ORF">RR48_12327</name>
</gene>
<evidence type="ECO:0000313" key="1">
    <source>
        <dbReference type="EMBL" id="KPJ08574.1"/>
    </source>
</evidence>
<reference evidence="1 2" key="1">
    <citation type="journal article" date="2015" name="Nat. Commun.">
        <title>Outbred genome sequencing and CRISPR/Cas9 gene editing in butterflies.</title>
        <authorList>
            <person name="Li X."/>
            <person name="Fan D."/>
            <person name="Zhang W."/>
            <person name="Liu G."/>
            <person name="Zhang L."/>
            <person name="Zhao L."/>
            <person name="Fang X."/>
            <person name="Chen L."/>
            <person name="Dong Y."/>
            <person name="Chen Y."/>
            <person name="Ding Y."/>
            <person name="Zhao R."/>
            <person name="Feng M."/>
            <person name="Zhu Y."/>
            <person name="Feng Y."/>
            <person name="Jiang X."/>
            <person name="Zhu D."/>
            <person name="Xiang H."/>
            <person name="Feng X."/>
            <person name="Li S."/>
            <person name="Wang J."/>
            <person name="Zhang G."/>
            <person name="Kronforst M.R."/>
            <person name="Wang W."/>
        </authorList>
    </citation>
    <scope>NUCLEOTIDE SEQUENCE [LARGE SCALE GENOMIC DNA]</scope>
    <source>
        <strain evidence="1">Ya'a_city_454_Pm</strain>
        <tissue evidence="1">Whole body</tissue>
    </source>
</reference>
<sequence length="151" mass="17149">MSDEESVDIKQELLDLLTNVQPNLQDVIKRSFTNVILQQNKNGEQIKPDVLEDTSYFAKNTQVNLTRLELLRTPTFHLQTVSLNLKSMALSLKCSLGETKSQDLPLTAAVSLPLYALLRHRLQRHLALVLRQATSVSDLLYSNPSMLEVYR</sequence>
<evidence type="ECO:0000313" key="2">
    <source>
        <dbReference type="Proteomes" id="UP000053240"/>
    </source>
</evidence>
<organism evidence="1 2">
    <name type="scientific">Papilio machaon</name>
    <name type="common">Old World swallowtail butterfly</name>
    <dbReference type="NCBI Taxonomy" id="76193"/>
    <lineage>
        <taxon>Eukaryota</taxon>
        <taxon>Metazoa</taxon>
        <taxon>Ecdysozoa</taxon>
        <taxon>Arthropoda</taxon>
        <taxon>Hexapoda</taxon>
        <taxon>Insecta</taxon>
        <taxon>Pterygota</taxon>
        <taxon>Neoptera</taxon>
        <taxon>Endopterygota</taxon>
        <taxon>Lepidoptera</taxon>
        <taxon>Glossata</taxon>
        <taxon>Ditrysia</taxon>
        <taxon>Papilionoidea</taxon>
        <taxon>Papilionidae</taxon>
        <taxon>Papilioninae</taxon>
        <taxon>Papilio</taxon>
    </lineage>
</organism>
<protein>
    <submittedName>
        <fullName evidence="1">Uncharacterized protein</fullName>
    </submittedName>
</protein>
<dbReference type="InParanoid" id="A0A194QTD7"/>
<dbReference type="AlphaFoldDB" id="A0A194QTD7"/>
<proteinExistence type="predicted"/>
<name>A0A194QTD7_PAPMA</name>
<dbReference type="EMBL" id="KQ461154">
    <property type="protein sequence ID" value="KPJ08574.1"/>
    <property type="molecule type" value="Genomic_DNA"/>
</dbReference>
<accession>A0A194QTD7</accession>